<evidence type="ECO:0000313" key="2">
    <source>
        <dbReference type="EMBL" id="EJU01708.1"/>
    </source>
</evidence>
<feature type="compositionally biased region" description="Low complexity" evidence="1">
    <location>
        <begin position="99"/>
        <end position="108"/>
    </location>
</feature>
<proteinExistence type="predicted"/>
<organism evidence="2 3">
    <name type="scientific">Dacryopinax primogenitus (strain DJM 731)</name>
    <name type="common">Brown rot fungus</name>
    <dbReference type="NCBI Taxonomy" id="1858805"/>
    <lineage>
        <taxon>Eukaryota</taxon>
        <taxon>Fungi</taxon>
        <taxon>Dikarya</taxon>
        <taxon>Basidiomycota</taxon>
        <taxon>Agaricomycotina</taxon>
        <taxon>Dacrymycetes</taxon>
        <taxon>Dacrymycetales</taxon>
        <taxon>Dacrymycetaceae</taxon>
        <taxon>Dacryopinax</taxon>
    </lineage>
</organism>
<accession>M5GCE4</accession>
<evidence type="ECO:0000313" key="3">
    <source>
        <dbReference type="Proteomes" id="UP000030653"/>
    </source>
</evidence>
<dbReference type="HOGENOM" id="CLU_969841_0_0_1"/>
<evidence type="ECO:0000256" key="1">
    <source>
        <dbReference type="SAM" id="MobiDB-lite"/>
    </source>
</evidence>
<dbReference type="EMBL" id="JH795863">
    <property type="protein sequence ID" value="EJU01708.1"/>
    <property type="molecule type" value="Genomic_DNA"/>
</dbReference>
<keyword evidence="3" id="KW-1185">Reference proteome</keyword>
<dbReference type="RefSeq" id="XP_040628605.1">
    <property type="nucleotide sequence ID" value="XM_040768472.1"/>
</dbReference>
<reference evidence="2 3" key="1">
    <citation type="journal article" date="2012" name="Science">
        <title>The Paleozoic origin of enzymatic lignin decomposition reconstructed from 31 fungal genomes.</title>
        <authorList>
            <person name="Floudas D."/>
            <person name="Binder M."/>
            <person name="Riley R."/>
            <person name="Barry K."/>
            <person name="Blanchette R.A."/>
            <person name="Henrissat B."/>
            <person name="Martinez A.T."/>
            <person name="Otillar R."/>
            <person name="Spatafora J.W."/>
            <person name="Yadav J.S."/>
            <person name="Aerts A."/>
            <person name="Benoit I."/>
            <person name="Boyd A."/>
            <person name="Carlson A."/>
            <person name="Copeland A."/>
            <person name="Coutinho P.M."/>
            <person name="de Vries R.P."/>
            <person name="Ferreira P."/>
            <person name="Findley K."/>
            <person name="Foster B."/>
            <person name="Gaskell J."/>
            <person name="Glotzer D."/>
            <person name="Gorecki P."/>
            <person name="Heitman J."/>
            <person name="Hesse C."/>
            <person name="Hori C."/>
            <person name="Igarashi K."/>
            <person name="Jurgens J.A."/>
            <person name="Kallen N."/>
            <person name="Kersten P."/>
            <person name="Kohler A."/>
            <person name="Kuees U."/>
            <person name="Kumar T.K.A."/>
            <person name="Kuo A."/>
            <person name="LaButti K."/>
            <person name="Larrondo L.F."/>
            <person name="Lindquist E."/>
            <person name="Ling A."/>
            <person name="Lombard V."/>
            <person name="Lucas S."/>
            <person name="Lundell T."/>
            <person name="Martin R."/>
            <person name="McLaughlin D.J."/>
            <person name="Morgenstern I."/>
            <person name="Morin E."/>
            <person name="Murat C."/>
            <person name="Nagy L.G."/>
            <person name="Nolan M."/>
            <person name="Ohm R.A."/>
            <person name="Patyshakuliyeva A."/>
            <person name="Rokas A."/>
            <person name="Ruiz-Duenas F.J."/>
            <person name="Sabat G."/>
            <person name="Salamov A."/>
            <person name="Samejima M."/>
            <person name="Schmutz J."/>
            <person name="Slot J.C."/>
            <person name="St John F."/>
            <person name="Stenlid J."/>
            <person name="Sun H."/>
            <person name="Sun S."/>
            <person name="Syed K."/>
            <person name="Tsang A."/>
            <person name="Wiebenga A."/>
            <person name="Young D."/>
            <person name="Pisabarro A."/>
            <person name="Eastwood D.C."/>
            <person name="Martin F."/>
            <person name="Cullen D."/>
            <person name="Grigoriev I.V."/>
            <person name="Hibbett D.S."/>
        </authorList>
    </citation>
    <scope>NUCLEOTIDE SEQUENCE [LARGE SCALE GENOMIC DNA]</scope>
    <source>
        <strain evidence="2 3">DJM-731 SS1</strain>
    </source>
</reference>
<evidence type="ECO:0008006" key="4">
    <source>
        <dbReference type="Google" id="ProtNLM"/>
    </source>
</evidence>
<sequence length="287" mass="32442">MTRVVGRLGLLQLFIHHRDWLAPLDMVNGISGLASIPRRHHDGEVIIVNFAGFLDVGVEHMEALTKDGVHDMKASQPSYKKIRNDLKTRTLDSMFPVLQSSSKSQSLQPNVESGKKEKAPAISETATAAMFVIIKHLVPWDQVEQGYNVELIHHSSNMLLLRLDLYAEFDRLDICLEEIEVRRGERLLAWDYKEGLAYPKLDQRISFADCKHGVPAPRKEMLRLHTACATVAHLSGADERWVKEYRDPGDDDHLEGLPEYGVAAEAVGTRHAHGPETLDEMLRMAYY</sequence>
<dbReference type="STRING" id="1858805.M5GCE4"/>
<feature type="region of interest" description="Disordered" evidence="1">
    <location>
        <begin position="99"/>
        <end position="118"/>
    </location>
</feature>
<dbReference type="AlphaFoldDB" id="M5GCE4"/>
<dbReference type="OrthoDB" id="2104739at2759"/>
<gene>
    <name evidence="2" type="ORF">DACRYDRAFT_107451</name>
</gene>
<name>M5GCE4_DACPD</name>
<dbReference type="Proteomes" id="UP000030653">
    <property type="component" value="Unassembled WGS sequence"/>
</dbReference>
<dbReference type="GeneID" id="63683534"/>
<protein>
    <recommendedName>
        <fullName evidence="4">HNH nuclease domain-containing protein</fullName>
    </recommendedName>
</protein>